<sequence>MTIFHVSSTHGSDAAPGTSPERPFATLAAVNALTLAPGDQVLLERGSSFRGQFLHIAGSGAEGAPIVIGAYGDPEAPRPAIHADGAGVWHEDYRAPIGGSPHRNRGDVSTALLLRDVSHVEVRDLEITNRRVDDSDGMAYNDLEVMDRTGVAVVAENAGTVRHVLLERLDIHDVDGNVYDKHMANGGIQVVAHMPEDPARVETDVARFDDVRIAGNTVRRTSRWGIAVGYTAYLNYIDRGGRDASGAWDNTFDYGDGTIDDALLARYGATNVVVEDNLVEDAGGDAITTMYCLRPVIRRNISRRAARQIRTDVYTATENDRVAAAIWPWRCKDALFEYNQAWDTLNADRGNGDGQAWDADYGDGTVYRHNYSSGNSGGTVMFCNEKAVNSEFCHNAAFHDAMGAIDIPRNPDAHVHDNVFVLGADADPLRLDRADGAARVEHNVFIADAPEPKATIWHPEGSSVTYAHNVYVNFVDAPGEDTPQDEAACRSRTA</sequence>
<keyword evidence="3" id="KW-1185">Reference proteome</keyword>
<evidence type="ECO:0000313" key="2">
    <source>
        <dbReference type="EMBL" id="MBW3083004.1"/>
    </source>
</evidence>
<name>A0ABS6W920_9BIFI</name>
<accession>A0ABS6W920</accession>
<dbReference type="SMART" id="SM00710">
    <property type="entry name" value="PbH1"/>
    <property type="match status" value="5"/>
</dbReference>
<dbReference type="Proteomes" id="UP000812844">
    <property type="component" value="Unassembled WGS sequence"/>
</dbReference>
<proteinExistence type="predicted"/>
<dbReference type="EMBL" id="JAHBBD010000013">
    <property type="protein sequence ID" value="MBW3083004.1"/>
    <property type="molecule type" value="Genomic_DNA"/>
</dbReference>
<dbReference type="InterPro" id="IPR006626">
    <property type="entry name" value="PbH1"/>
</dbReference>
<organism evidence="2 3">
    <name type="scientific">Bifidobacterium phasiani</name>
    <dbReference type="NCBI Taxonomy" id="2834431"/>
    <lineage>
        <taxon>Bacteria</taxon>
        <taxon>Bacillati</taxon>
        <taxon>Actinomycetota</taxon>
        <taxon>Actinomycetes</taxon>
        <taxon>Bifidobacteriales</taxon>
        <taxon>Bifidobacteriaceae</taxon>
        <taxon>Bifidobacterium</taxon>
    </lineage>
</organism>
<dbReference type="RefSeq" id="WP_219081716.1">
    <property type="nucleotide sequence ID" value="NZ_JAHBBD010000013.1"/>
</dbReference>
<evidence type="ECO:0000313" key="3">
    <source>
        <dbReference type="Proteomes" id="UP000812844"/>
    </source>
</evidence>
<reference evidence="2 3" key="1">
    <citation type="submission" date="2021-05" db="EMBL/GenBank/DDBJ databases">
        <title>Phylogenetic classification of ten novel species belonging to the genus Bifidobacterium comprising B. colchicus sp. nov., B. abeli sp. nov., B. bicoloris sp. nov., B. guerezis sp. nov., B. rosaliae sp. nov., B. santillanensis sp. nov., B. argentati sp. nov., B. amazzoni sp. nov., B. pluviali sp. nov., and B. pinnaculum sp. nov.</title>
        <authorList>
            <person name="Lugli G.A."/>
            <person name="Ruiz Garcia L."/>
            <person name="Margolles A."/>
            <person name="Ventura M."/>
        </authorList>
    </citation>
    <scope>NUCLEOTIDE SEQUENCE [LARGE SCALE GENOMIC DNA]</scope>
    <source>
        <strain evidence="2 3">6T3</strain>
    </source>
</reference>
<comment type="caution">
    <text evidence="2">The sequence shown here is derived from an EMBL/GenBank/DDBJ whole genome shotgun (WGS) entry which is preliminary data.</text>
</comment>
<evidence type="ECO:0000256" key="1">
    <source>
        <dbReference type="SAM" id="MobiDB-lite"/>
    </source>
</evidence>
<evidence type="ECO:0008006" key="4">
    <source>
        <dbReference type="Google" id="ProtNLM"/>
    </source>
</evidence>
<protein>
    <recommendedName>
        <fullName evidence="4">Polyhydroxyalkanoate depolymerase</fullName>
    </recommendedName>
</protein>
<feature type="compositionally biased region" description="Polar residues" evidence="1">
    <location>
        <begin position="1"/>
        <end position="11"/>
    </location>
</feature>
<feature type="region of interest" description="Disordered" evidence="1">
    <location>
        <begin position="1"/>
        <end position="20"/>
    </location>
</feature>
<gene>
    <name evidence="2" type="ORF">KIH73_06410</name>
</gene>